<dbReference type="PANTHER" id="PTHR43289">
    <property type="entry name" value="MITOGEN-ACTIVATED PROTEIN KINASE KINASE KINASE 20-RELATED"/>
    <property type="match status" value="1"/>
</dbReference>
<dbReference type="Gene3D" id="1.10.510.10">
    <property type="entry name" value="Transferase(Phosphotransferase) domain 1"/>
    <property type="match status" value="1"/>
</dbReference>
<dbReference type="InterPro" id="IPR017441">
    <property type="entry name" value="Protein_kinase_ATP_BS"/>
</dbReference>
<dbReference type="Pfam" id="PF00069">
    <property type="entry name" value="Pkinase"/>
    <property type="match status" value="1"/>
</dbReference>
<evidence type="ECO:0000259" key="6">
    <source>
        <dbReference type="PROSITE" id="PS50011"/>
    </source>
</evidence>
<dbReference type="InterPro" id="IPR011009">
    <property type="entry name" value="Kinase-like_dom_sf"/>
</dbReference>
<dbReference type="GO" id="GO:0005524">
    <property type="term" value="F:ATP binding"/>
    <property type="evidence" value="ECO:0007669"/>
    <property type="project" value="UniProtKB-UniRule"/>
</dbReference>
<dbReference type="AlphaFoldDB" id="A0A5C5VQ69"/>
<dbReference type="EC" id="2.7.11.1" evidence="7"/>
<keyword evidence="8" id="KW-1185">Reference proteome</keyword>
<evidence type="ECO:0000256" key="5">
    <source>
        <dbReference type="PROSITE-ProRule" id="PRU10141"/>
    </source>
</evidence>
<dbReference type="InterPro" id="IPR000719">
    <property type="entry name" value="Prot_kinase_dom"/>
</dbReference>
<evidence type="ECO:0000256" key="4">
    <source>
        <dbReference type="ARBA" id="ARBA00022840"/>
    </source>
</evidence>
<dbReference type="Gene3D" id="3.30.200.20">
    <property type="entry name" value="Phosphorylase Kinase, domain 1"/>
    <property type="match status" value="1"/>
</dbReference>
<evidence type="ECO:0000313" key="8">
    <source>
        <dbReference type="Proteomes" id="UP000317243"/>
    </source>
</evidence>
<dbReference type="CDD" id="cd14014">
    <property type="entry name" value="STKc_PknB_like"/>
    <property type="match status" value="1"/>
</dbReference>
<dbReference type="Proteomes" id="UP000317243">
    <property type="component" value="Unassembled WGS sequence"/>
</dbReference>
<keyword evidence="4 5" id="KW-0067">ATP-binding</keyword>
<evidence type="ECO:0000256" key="2">
    <source>
        <dbReference type="ARBA" id="ARBA00022741"/>
    </source>
</evidence>
<organism evidence="7 8">
    <name type="scientific">Thalassoglobus neptunius</name>
    <dbReference type="NCBI Taxonomy" id="1938619"/>
    <lineage>
        <taxon>Bacteria</taxon>
        <taxon>Pseudomonadati</taxon>
        <taxon>Planctomycetota</taxon>
        <taxon>Planctomycetia</taxon>
        <taxon>Planctomycetales</taxon>
        <taxon>Planctomycetaceae</taxon>
        <taxon>Thalassoglobus</taxon>
    </lineage>
</organism>
<proteinExistence type="predicted"/>
<feature type="domain" description="Protein kinase" evidence="6">
    <location>
        <begin position="95"/>
        <end position="356"/>
    </location>
</feature>
<sequence length="356" mass="40730">MGSTPQEAARLLGRPPGAIAMRLENFASVDPEIAAHRRGLRNLTPLGKRVYEHWQNKREALHECAEVLMRENRAKATPNLFEPNPIQIPRAFQKYELLDQIGEGGSGIVFSCVDTNTSQVFALKIIRTDRVHDEEALRRFRREIRVLKSLSHKKIITLYEDNLESQRDFPAYVMDFADGSLTSYADRKSNLRREDQMPARREIVLSIIDAVEALHTGSPAVIHRDINPNNVLRLPNGTWVLADFGLAKFISTAPLSTSFRTTTQRGWGTQWYTAPEQYQNFQSTDHRTDIYSVGVLIWEAFTDSHPPPDREHLGLSESLKAVYLKATDRNPEIRYRDIAALRVEFLKAFEETFKLN</sequence>
<keyword evidence="2 5" id="KW-0547">Nucleotide-binding</keyword>
<keyword evidence="1 7" id="KW-0808">Transferase</keyword>
<evidence type="ECO:0000256" key="3">
    <source>
        <dbReference type="ARBA" id="ARBA00022777"/>
    </source>
</evidence>
<evidence type="ECO:0000256" key="1">
    <source>
        <dbReference type="ARBA" id="ARBA00022679"/>
    </source>
</evidence>
<dbReference type="PROSITE" id="PS50011">
    <property type="entry name" value="PROTEIN_KINASE_DOM"/>
    <property type="match status" value="1"/>
</dbReference>
<accession>A0A5C5VQ69</accession>
<gene>
    <name evidence="7" type="primary">pknB_22</name>
    <name evidence="7" type="ORF">KOR42_51070</name>
</gene>
<dbReference type="PANTHER" id="PTHR43289:SF30">
    <property type="entry name" value="NON-SPECIFIC SERINE_THREONINE PROTEIN KINASE"/>
    <property type="match status" value="1"/>
</dbReference>
<dbReference type="SUPFAM" id="SSF56112">
    <property type="entry name" value="Protein kinase-like (PK-like)"/>
    <property type="match status" value="1"/>
</dbReference>
<evidence type="ECO:0000313" key="7">
    <source>
        <dbReference type="EMBL" id="TWT39849.1"/>
    </source>
</evidence>
<dbReference type="PROSITE" id="PS00107">
    <property type="entry name" value="PROTEIN_KINASE_ATP"/>
    <property type="match status" value="1"/>
</dbReference>
<comment type="caution">
    <text evidence="7">The sequence shown here is derived from an EMBL/GenBank/DDBJ whole genome shotgun (WGS) entry which is preliminary data.</text>
</comment>
<reference evidence="7 8" key="1">
    <citation type="submission" date="2019-02" db="EMBL/GenBank/DDBJ databases">
        <title>Deep-cultivation of Planctomycetes and their phenomic and genomic characterization uncovers novel biology.</title>
        <authorList>
            <person name="Wiegand S."/>
            <person name="Jogler M."/>
            <person name="Boedeker C."/>
            <person name="Pinto D."/>
            <person name="Vollmers J."/>
            <person name="Rivas-Marin E."/>
            <person name="Kohn T."/>
            <person name="Peeters S.H."/>
            <person name="Heuer A."/>
            <person name="Rast P."/>
            <person name="Oberbeckmann S."/>
            <person name="Bunk B."/>
            <person name="Jeske O."/>
            <person name="Meyerdierks A."/>
            <person name="Storesund J.E."/>
            <person name="Kallscheuer N."/>
            <person name="Luecker S."/>
            <person name="Lage O.M."/>
            <person name="Pohl T."/>
            <person name="Merkel B.J."/>
            <person name="Hornburger P."/>
            <person name="Mueller R.-W."/>
            <person name="Bruemmer F."/>
            <person name="Labrenz M."/>
            <person name="Spormann A.M."/>
            <person name="Op Den Camp H."/>
            <person name="Overmann J."/>
            <person name="Amann R."/>
            <person name="Jetten M.S.M."/>
            <person name="Mascher T."/>
            <person name="Medema M.H."/>
            <person name="Devos D.P."/>
            <person name="Kaster A.-K."/>
            <person name="Ovreas L."/>
            <person name="Rohde M."/>
            <person name="Galperin M.Y."/>
            <person name="Jogler C."/>
        </authorList>
    </citation>
    <scope>NUCLEOTIDE SEQUENCE [LARGE SCALE GENOMIC DNA]</scope>
    <source>
        <strain evidence="7 8">KOR42</strain>
    </source>
</reference>
<keyword evidence="3 7" id="KW-0418">Kinase</keyword>
<protein>
    <submittedName>
        <fullName evidence="7">Serine/threonine-protein kinase PknB</fullName>
        <ecNumber evidence="7">2.7.11.1</ecNumber>
    </submittedName>
</protein>
<dbReference type="EMBL" id="SIHI01000064">
    <property type="protein sequence ID" value="TWT39849.1"/>
    <property type="molecule type" value="Genomic_DNA"/>
</dbReference>
<dbReference type="RefSeq" id="WP_146512392.1">
    <property type="nucleotide sequence ID" value="NZ_SIHI01000064.1"/>
</dbReference>
<dbReference type="GO" id="GO:0004674">
    <property type="term" value="F:protein serine/threonine kinase activity"/>
    <property type="evidence" value="ECO:0007669"/>
    <property type="project" value="UniProtKB-EC"/>
</dbReference>
<name>A0A5C5VQ69_9PLAN</name>
<dbReference type="OrthoDB" id="6111975at2"/>
<feature type="binding site" evidence="5">
    <location>
        <position position="124"/>
    </location>
    <ligand>
        <name>ATP</name>
        <dbReference type="ChEBI" id="CHEBI:30616"/>
    </ligand>
</feature>